<dbReference type="EMBL" id="KB822720">
    <property type="protein sequence ID" value="ETN40664.1"/>
    <property type="molecule type" value="Genomic_DNA"/>
</dbReference>
<dbReference type="InParanoid" id="W2RYA7"/>
<keyword evidence="3" id="KW-1185">Reference proteome</keyword>
<evidence type="ECO:0000313" key="3">
    <source>
        <dbReference type="Proteomes" id="UP000030752"/>
    </source>
</evidence>
<dbReference type="RefSeq" id="XP_008717507.1">
    <property type="nucleotide sequence ID" value="XM_008719285.1"/>
</dbReference>
<protein>
    <submittedName>
        <fullName evidence="2">Uncharacterized protein</fullName>
    </submittedName>
</protein>
<evidence type="ECO:0000256" key="1">
    <source>
        <dbReference type="SAM" id="MobiDB-lite"/>
    </source>
</evidence>
<gene>
    <name evidence="2" type="ORF">HMPREF1541_04943</name>
</gene>
<evidence type="ECO:0000313" key="2">
    <source>
        <dbReference type="EMBL" id="ETN40664.1"/>
    </source>
</evidence>
<reference evidence="2 3" key="1">
    <citation type="submission" date="2013-03" db="EMBL/GenBank/DDBJ databases">
        <title>The Genome Sequence of Phialophora europaea CBS 101466.</title>
        <authorList>
            <consortium name="The Broad Institute Genomics Platform"/>
            <person name="Cuomo C."/>
            <person name="de Hoog S."/>
            <person name="Gorbushina A."/>
            <person name="Walker B."/>
            <person name="Young S.K."/>
            <person name="Zeng Q."/>
            <person name="Gargeya S."/>
            <person name="Fitzgerald M."/>
            <person name="Haas B."/>
            <person name="Abouelleil A."/>
            <person name="Allen A.W."/>
            <person name="Alvarado L."/>
            <person name="Arachchi H.M."/>
            <person name="Berlin A.M."/>
            <person name="Chapman S.B."/>
            <person name="Gainer-Dewar J."/>
            <person name="Goldberg J."/>
            <person name="Griggs A."/>
            <person name="Gujja S."/>
            <person name="Hansen M."/>
            <person name="Howarth C."/>
            <person name="Imamovic A."/>
            <person name="Ireland A."/>
            <person name="Larimer J."/>
            <person name="McCowan C."/>
            <person name="Murphy C."/>
            <person name="Pearson M."/>
            <person name="Poon T.W."/>
            <person name="Priest M."/>
            <person name="Roberts A."/>
            <person name="Saif S."/>
            <person name="Shea T."/>
            <person name="Sisk P."/>
            <person name="Sykes S."/>
            <person name="Wortman J."/>
            <person name="Nusbaum C."/>
            <person name="Birren B."/>
        </authorList>
    </citation>
    <scope>NUCLEOTIDE SEQUENCE [LARGE SCALE GENOMIC DNA]</scope>
    <source>
        <strain evidence="2 3">CBS 101466</strain>
    </source>
</reference>
<proteinExistence type="predicted"/>
<dbReference type="VEuPathDB" id="FungiDB:HMPREF1541_04943"/>
<dbReference type="Proteomes" id="UP000030752">
    <property type="component" value="Unassembled WGS sequence"/>
</dbReference>
<feature type="region of interest" description="Disordered" evidence="1">
    <location>
        <begin position="1"/>
        <end position="25"/>
    </location>
</feature>
<dbReference type="GeneID" id="19972282"/>
<organism evidence="2 3">
    <name type="scientific">Cyphellophora europaea (strain CBS 101466)</name>
    <name type="common">Phialophora europaea</name>
    <dbReference type="NCBI Taxonomy" id="1220924"/>
    <lineage>
        <taxon>Eukaryota</taxon>
        <taxon>Fungi</taxon>
        <taxon>Dikarya</taxon>
        <taxon>Ascomycota</taxon>
        <taxon>Pezizomycotina</taxon>
        <taxon>Eurotiomycetes</taxon>
        <taxon>Chaetothyriomycetidae</taxon>
        <taxon>Chaetothyriales</taxon>
        <taxon>Cyphellophoraceae</taxon>
        <taxon>Cyphellophora</taxon>
    </lineage>
</organism>
<dbReference type="HOGENOM" id="CLU_2026638_0_0_1"/>
<accession>W2RYA7</accession>
<name>W2RYA7_CYPE1</name>
<sequence>MTTTGAASRGAMMNGGDRGHREADETEIVNAAGLVREGRLETATGIETEIDIASGMSMAETEEIETVIEIMVGTGTTNHQGTSGQDHAHQFAMGQAVRVVYRLRGPRGRTRIDRVRVNENAT</sequence>
<dbReference type="AlphaFoldDB" id="W2RYA7"/>